<feature type="transmembrane region" description="Helical" evidence="1">
    <location>
        <begin position="20"/>
        <end position="40"/>
    </location>
</feature>
<dbReference type="EMBL" id="VORX01000002">
    <property type="protein sequence ID" value="TXE09183.1"/>
    <property type="molecule type" value="Genomic_DNA"/>
</dbReference>
<dbReference type="Pfam" id="PF10011">
    <property type="entry name" value="DUF2254"/>
    <property type="match status" value="1"/>
</dbReference>
<keyword evidence="1" id="KW-0472">Membrane</keyword>
<dbReference type="OrthoDB" id="2955631at2"/>
<organism evidence="2 3">
    <name type="scientific">Gelidibacter salicanalis</name>
    <dbReference type="NCBI Taxonomy" id="291193"/>
    <lineage>
        <taxon>Bacteria</taxon>
        <taxon>Pseudomonadati</taxon>
        <taxon>Bacteroidota</taxon>
        <taxon>Flavobacteriia</taxon>
        <taxon>Flavobacteriales</taxon>
        <taxon>Flavobacteriaceae</taxon>
        <taxon>Gelidibacter</taxon>
    </lineage>
</organism>
<dbReference type="InterPro" id="IPR018723">
    <property type="entry name" value="DUF2254_membrane"/>
</dbReference>
<dbReference type="RefSeq" id="WP_146890574.1">
    <property type="nucleotide sequence ID" value="NZ_VORX01000002.1"/>
</dbReference>
<reference evidence="2 3" key="1">
    <citation type="submission" date="2019-08" db="EMBL/GenBank/DDBJ databases">
        <title>Genome sequence of Gelidibacter salicanalis IC162T.</title>
        <authorList>
            <person name="Bowman J.P."/>
        </authorList>
    </citation>
    <scope>NUCLEOTIDE SEQUENCE [LARGE SCALE GENOMIC DNA]</scope>
    <source>
        <strain evidence="2 3">IC162</strain>
    </source>
</reference>
<sequence>MKKRFYQIIENIIKLEGNIAFYPSLISLSGLAFAFFMYYLESLGVSKYLIENAPLLVINNTETARSLLTTFIGGLISIMVFSFSLVMILLNQASSNFSPRLLPGLISNRRHQIILGIYNSTLLYCIFTLVSITPTGDKYQLPGFSVLLAIIFMTVCLGAFIYFIHSISQQIQVGTIMDKIFDSAYERLSRLIENEKSIETQFPDTSNWNEVLSNKSGYFQDVSLNSLVTFAKEHDLKIEIAQIKGTYLLKGLPLFRYSGAKLEEDDIDYALGAFNFSKNELVEENYVLAFKQITEIALKAMSPGINDPGTAINAIDYMTELFVLRMKKRDTSFLFEEDQPLISIKTVSFEQLMYNVMAAMRTYCKHDIIVVQRLFMMLEYLLGHAEAFDQQYRKTIVKEIGTLYQDAIAYQTNESDLAVIKRQMQRLKTLNESDFIIESELDI</sequence>
<dbReference type="AlphaFoldDB" id="A0A5C7ANN8"/>
<evidence type="ECO:0000313" key="3">
    <source>
        <dbReference type="Proteomes" id="UP000321734"/>
    </source>
</evidence>
<evidence type="ECO:0000313" key="2">
    <source>
        <dbReference type="EMBL" id="TXE09183.1"/>
    </source>
</evidence>
<protein>
    <submittedName>
        <fullName evidence="2">DUF2254 domain-containing protein</fullName>
    </submittedName>
</protein>
<name>A0A5C7ANN8_9FLAO</name>
<evidence type="ECO:0000256" key="1">
    <source>
        <dbReference type="SAM" id="Phobius"/>
    </source>
</evidence>
<keyword evidence="1" id="KW-1133">Transmembrane helix</keyword>
<feature type="transmembrane region" description="Helical" evidence="1">
    <location>
        <begin position="144"/>
        <end position="164"/>
    </location>
</feature>
<comment type="caution">
    <text evidence="2">The sequence shown here is derived from an EMBL/GenBank/DDBJ whole genome shotgun (WGS) entry which is preliminary data.</text>
</comment>
<dbReference type="Proteomes" id="UP000321734">
    <property type="component" value="Unassembled WGS sequence"/>
</dbReference>
<feature type="transmembrane region" description="Helical" evidence="1">
    <location>
        <begin position="67"/>
        <end position="90"/>
    </location>
</feature>
<feature type="transmembrane region" description="Helical" evidence="1">
    <location>
        <begin position="111"/>
        <end position="132"/>
    </location>
</feature>
<gene>
    <name evidence="2" type="ORF">ES711_04410</name>
</gene>
<accession>A0A5C7ANN8</accession>
<keyword evidence="1" id="KW-0812">Transmembrane</keyword>
<proteinExistence type="predicted"/>
<keyword evidence="3" id="KW-1185">Reference proteome</keyword>